<dbReference type="InParanoid" id="A0A194XJQ0"/>
<evidence type="ECO:0000313" key="2">
    <source>
        <dbReference type="EMBL" id="KUJ20007.1"/>
    </source>
</evidence>
<dbReference type="InterPro" id="IPR001810">
    <property type="entry name" value="F-box_dom"/>
</dbReference>
<proteinExistence type="predicted"/>
<sequence>MPPSLPSELWLEIITLLPRADLPNLARVSKTLYDLTVEPLYQNVDLTNQWNSHKATESFFWTAIKRPGLLRLVKQVTFQILTDPWLDNGATLIYHPDALKEYRWIQDLMITFTSSPSQAKEWCSALFEDENYLPVFDFLVCMMSWSLESLTVYDYGRISKYKDHYLPGALLRTTQQPQSDMDHPYPFSRLQEVKLYRETFKSTFQSIDSIIPFLELKSLKRFVGQKFIFNDSSPLNNELTTFYVESLELWDCKLPKVPFLQSFKALKTFKYTSQFEWMPCFADIMRVDLRIRESLQEIVFDDRIEECIEGHQCPLDLTSFKVLTSLELSSYSSVGSPRWRLFEYDADSSPIFTSQQIQGFITRLPRSLQYLKITDCIYEIIP</sequence>
<evidence type="ECO:0000313" key="3">
    <source>
        <dbReference type="Proteomes" id="UP000070700"/>
    </source>
</evidence>
<dbReference type="InterPro" id="IPR036047">
    <property type="entry name" value="F-box-like_dom_sf"/>
</dbReference>
<dbReference type="Pfam" id="PF12937">
    <property type="entry name" value="F-box-like"/>
    <property type="match status" value="1"/>
</dbReference>
<protein>
    <recommendedName>
        <fullName evidence="1">F-box domain-containing protein</fullName>
    </recommendedName>
</protein>
<dbReference type="InterPro" id="IPR032675">
    <property type="entry name" value="LRR_dom_sf"/>
</dbReference>
<dbReference type="Gene3D" id="3.80.10.10">
    <property type="entry name" value="Ribonuclease Inhibitor"/>
    <property type="match status" value="1"/>
</dbReference>
<reference evidence="2 3" key="1">
    <citation type="submission" date="2015-10" db="EMBL/GenBank/DDBJ databases">
        <title>Full genome of DAOMC 229536 Phialocephala scopiformis, a fungal endophyte of spruce producing the potent anti-insectan compound rugulosin.</title>
        <authorList>
            <consortium name="DOE Joint Genome Institute"/>
            <person name="Walker A.K."/>
            <person name="Frasz S.L."/>
            <person name="Seifert K.A."/>
            <person name="Miller J.D."/>
            <person name="Mondo S.J."/>
            <person name="Labutti K."/>
            <person name="Lipzen A."/>
            <person name="Dockter R."/>
            <person name="Kennedy M."/>
            <person name="Grigoriev I.V."/>
            <person name="Spatafora J.W."/>
        </authorList>
    </citation>
    <scope>NUCLEOTIDE SEQUENCE [LARGE SCALE GENOMIC DNA]</scope>
    <source>
        <strain evidence="2 3">CBS 120377</strain>
    </source>
</reference>
<name>A0A194XJQ0_MOLSC</name>
<gene>
    <name evidence="2" type="ORF">LY89DRAFT_468518</name>
</gene>
<organism evidence="2 3">
    <name type="scientific">Mollisia scopiformis</name>
    <name type="common">Conifer needle endophyte fungus</name>
    <name type="synonym">Phialocephala scopiformis</name>
    <dbReference type="NCBI Taxonomy" id="149040"/>
    <lineage>
        <taxon>Eukaryota</taxon>
        <taxon>Fungi</taxon>
        <taxon>Dikarya</taxon>
        <taxon>Ascomycota</taxon>
        <taxon>Pezizomycotina</taxon>
        <taxon>Leotiomycetes</taxon>
        <taxon>Helotiales</taxon>
        <taxon>Mollisiaceae</taxon>
        <taxon>Mollisia</taxon>
    </lineage>
</organism>
<dbReference type="AlphaFoldDB" id="A0A194XJQ0"/>
<dbReference type="SUPFAM" id="SSF81383">
    <property type="entry name" value="F-box domain"/>
    <property type="match status" value="1"/>
</dbReference>
<dbReference type="OrthoDB" id="4191831at2759"/>
<dbReference type="PROSITE" id="PS50181">
    <property type="entry name" value="FBOX"/>
    <property type="match status" value="1"/>
</dbReference>
<evidence type="ECO:0000259" key="1">
    <source>
        <dbReference type="PROSITE" id="PS50181"/>
    </source>
</evidence>
<dbReference type="Proteomes" id="UP000070700">
    <property type="component" value="Unassembled WGS sequence"/>
</dbReference>
<accession>A0A194XJQ0</accession>
<feature type="domain" description="F-box" evidence="1">
    <location>
        <begin position="1"/>
        <end position="44"/>
    </location>
</feature>
<dbReference type="EMBL" id="KQ947410">
    <property type="protein sequence ID" value="KUJ20007.1"/>
    <property type="molecule type" value="Genomic_DNA"/>
</dbReference>
<dbReference type="RefSeq" id="XP_018074362.1">
    <property type="nucleotide sequence ID" value="XM_018207741.1"/>
</dbReference>
<keyword evidence="3" id="KW-1185">Reference proteome</keyword>
<dbReference type="GeneID" id="28817467"/>
<dbReference type="KEGG" id="psco:LY89DRAFT_468518"/>